<dbReference type="SUPFAM" id="SSF110997">
    <property type="entry name" value="Sporulation related repeat"/>
    <property type="match status" value="1"/>
</dbReference>
<evidence type="ECO:0000256" key="1">
    <source>
        <dbReference type="ARBA" id="ARBA00022729"/>
    </source>
</evidence>
<feature type="region of interest" description="Disordered" evidence="6">
    <location>
        <begin position="186"/>
        <end position="207"/>
    </location>
</feature>
<keyword evidence="3 4" id="KW-0961">Cell wall biogenesis/degradation</keyword>
<dbReference type="Pfam" id="PF03330">
    <property type="entry name" value="DPBB_1"/>
    <property type="match status" value="1"/>
</dbReference>
<gene>
    <name evidence="8" type="primary">rlpA [H]</name>
    <name evidence="4" type="synonym">rlpA</name>
    <name evidence="8" type="ordered locus">TVNIR_2201</name>
</gene>
<dbReference type="eggNOG" id="COG0797">
    <property type="taxonomic scope" value="Bacteria"/>
</dbReference>
<dbReference type="PROSITE" id="PS51724">
    <property type="entry name" value="SPOR"/>
    <property type="match status" value="1"/>
</dbReference>
<dbReference type="Gene3D" id="2.40.40.10">
    <property type="entry name" value="RlpA-like domain"/>
    <property type="match status" value="1"/>
</dbReference>
<dbReference type="AlphaFoldDB" id="L0DXX8"/>
<keyword evidence="2 4" id="KW-0456">Lyase</keyword>
<dbReference type="SUPFAM" id="SSF50685">
    <property type="entry name" value="Barwin-like endoglucanases"/>
    <property type="match status" value="1"/>
</dbReference>
<accession>L0DXX8</accession>
<dbReference type="PANTHER" id="PTHR34183:SF1">
    <property type="entry name" value="ENDOLYTIC PEPTIDOGLYCAN TRANSGLYCOSYLASE RLPA"/>
    <property type="match status" value="1"/>
</dbReference>
<dbReference type="HOGENOM" id="CLU_042923_3_2_6"/>
<comment type="similarity">
    <text evidence="4 5">Belongs to the RlpA family.</text>
</comment>
<dbReference type="eggNOG" id="COG3087">
    <property type="taxonomic scope" value="Bacteria"/>
</dbReference>
<dbReference type="STRING" id="1255043.TVNIR_2201"/>
<dbReference type="InterPro" id="IPR034718">
    <property type="entry name" value="RlpA"/>
</dbReference>
<keyword evidence="8" id="KW-0449">Lipoprotein</keyword>
<feature type="domain" description="SPOR" evidence="7">
    <location>
        <begin position="207"/>
        <end position="287"/>
    </location>
</feature>
<dbReference type="InterPro" id="IPR006311">
    <property type="entry name" value="TAT_signal"/>
</dbReference>
<dbReference type="Gene3D" id="3.30.70.1070">
    <property type="entry name" value="Sporulation related repeat"/>
    <property type="match status" value="1"/>
</dbReference>
<dbReference type="GO" id="GO:0000270">
    <property type="term" value="P:peptidoglycan metabolic process"/>
    <property type="evidence" value="ECO:0007669"/>
    <property type="project" value="UniProtKB-UniRule"/>
</dbReference>
<dbReference type="GO" id="GO:0009279">
    <property type="term" value="C:cell outer membrane"/>
    <property type="evidence" value="ECO:0007669"/>
    <property type="project" value="TreeGrafter"/>
</dbReference>
<dbReference type="InterPro" id="IPR009009">
    <property type="entry name" value="RlpA-like_DPBB"/>
</dbReference>
<dbReference type="Pfam" id="PF05036">
    <property type="entry name" value="SPOR"/>
    <property type="match status" value="1"/>
</dbReference>
<keyword evidence="9" id="KW-1185">Reference proteome</keyword>
<dbReference type="InterPro" id="IPR012997">
    <property type="entry name" value="RplA"/>
</dbReference>
<dbReference type="EC" id="4.2.2.-" evidence="4"/>
<dbReference type="PROSITE" id="PS51318">
    <property type="entry name" value="TAT"/>
    <property type="match status" value="1"/>
</dbReference>
<evidence type="ECO:0000256" key="6">
    <source>
        <dbReference type="SAM" id="MobiDB-lite"/>
    </source>
</evidence>
<dbReference type="NCBIfam" id="TIGR00413">
    <property type="entry name" value="rlpA"/>
    <property type="match status" value="1"/>
</dbReference>
<evidence type="ECO:0000313" key="9">
    <source>
        <dbReference type="Proteomes" id="UP000010809"/>
    </source>
</evidence>
<organism evidence="8 9">
    <name type="scientific">Thioalkalivibrio nitratireducens (strain DSM 14787 / UNIQEM 213 / ALEN2)</name>
    <dbReference type="NCBI Taxonomy" id="1255043"/>
    <lineage>
        <taxon>Bacteria</taxon>
        <taxon>Pseudomonadati</taxon>
        <taxon>Pseudomonadota</taxon>
        <taxon>Gammaproteobacteria</taxon>
        <taxon>Chromatiales</taxon>
        <taxon>Ectothiorhodospiraceae</taxon>
        <taxon>Thioalkalivibrio</taxon>
    </lineage>
</organism>
<evidence type="ECO:0000256" key="5">
    <source>
        <dbReference type="RuleBase" id="RU003495"/>
    </source>
</evidence>
<evidence type="ECO:0000313" key="8">
    <source>
        <dbReference type="EMBL" id="AGA33857.1"/>
    </source>
</evidence>
<protein>
    <recommendedName>
        <fullName evidence="4">Endolytic peptidoglycan transglycosylase RlpA</fullName>
        <ecNumber evidence="4">4.2.2.-</ecNumber>
    </recommendedName>
</protein>
<dbReference type="PANTHER" id="PTHR34183">
    <property type="entry name" value="ENDOLYTIC PEPTIDOGLYCAN TRANSGLYCOSYLASE RLPA"/>
    <property type="match status" value="1"/>
</dbReference>
<evidence type="ECO:0000259" key="7">
    <source>
        <dbReference type="PROSITE" id="PS51724"/>
    </source>
</evidence>
<dbReference type="GO" id="GO:0042834">
    <property type="term" value="F:peptidoglycan binding"/>
    <property type="evidence" value="ECO:0007669"/>
    <property type="project" value="InterPro"/>
</dbReference>
<proteinExistence type="inferred from homology"/>
<reference evidence="8" key="1">
    <citation type="submission" date="2015-12" db="EMBL/GenBank/DDBJ databases">
        <authorList>
            <person name="Tikhonova T.V."/>
            <person name="Pavlov A.R."/>
            <person name="Beletsky A.V."/>
            <person name="Mardanov A.V."/>
            <person name="Sorokin D.Y."/>
            <person name="Ravin N.V."/>
            <person name="Popov V.O."/>
        </authorList>
    </citation>
    <scope>NUCLEOTIDE SEQUENCE</scope>
    <source>
        <strain evidence="8">DSM 14787</strain>
    </source>
</reference>
<dbReference type="GO" id="GO:0071555">
    <property type="term" value="P:cell wall organization"/>
    <property type="evidence" value="ECO:0007669"/>
    <property type="project" value="UniProtKB-KW"/>
</dbReference>
<sequence length="287" mass="31086">MMNRGRRRFLALLLVLTLAGGLCLAGCGGSPGRKAVVDGPPGAVPRDLASIPDAVPRDEPRSRYGNPPEYEVFGQRYRTLVSSEGFEQRGLASWYGTKFHGRRTSSGEPYDMFAMTAAHRSLPLPSFVEVTNLNNGRRVIVRVNDRGPFVAGRVIDLSYAAAYRLGMLERGVAPVLVRAAGPRDHEAGPVRVADQGGANHESIDSGEMPADDRFIQVGAFASRVAAERVQADLRDLGFDAVRITTFEAANGALHRVRIGPLVDPLAVQDATERLHQAALTDYRVVVD</sequence>
<dbReference type="CDD" id="cd22268">
    <property type="entry name" value="DPBB_RlpA-like"/>
    <property type="match status" value="1"/>
</dbReference>
<dbReference type="EMBL" id="CP003989">
    <property type="protein sequence ID" value="AGA33857.1"/>
    <property type="molecule type" value="Genomic_DNA"/>
</dbReference>
<dbReference type="InterPro" id="IPR036908">
    <property type="entry name" value="RlpA-like_sf"/>
</dbReference>
<dbReference type="InterPro" id="IPR007730">
    <property type="entry name" value="SPOR-like_dom"/>
</dbReference>
<dbReference type="Proteomes" id="UP000010809">
    <property type="component" value="Chromosome"/>
</dbReference>
<comment type="function">
    <text evidence="4">Lytic transglycosylase with a strong preference for naked glycan strands that lack stem peptides.</text>
</comment>
<dbReference type="KEGG" id="tni:TVNIR_2201"/>
<dbReference type="HAMAP" id="MF_02071">
    <property type="entry name" value="RlpA"/>
    <property type="match status" value="1"/>
</dbReference>
<keyword evidence="1" id="KW-0732">Signal</keyword>
<evidence type="ECO:0000256" key="4">
    <source>
        <dbReference type="HAMAP-Rule" id="MF_02071"/>
    </source>
</evidence>
<dbReference type="PATRIC" id="fig|1255043.3.peg.2220"/>
<evidence type="ECO:0000256" key="2">
    <source>
        <dbReference type="ARBA" id="ARBA00023239"/>
    </source>
</evidence>
<dbReference type="GO" id="GO:0008932">
    <property type="term" value="F:lytic endotransglycosylase activity"/>
    <property type="evidence" value="ECO:0007669"/>
    <property type="project" value="UniProtKB-UniRule"/>
</dbReference>
<name>L0DXX8_THIND</name>
<feature type="region of interest" description="Disordered" evidence="6">
    <location>
        <begin position="38"/>
        <end position="67"/>
    </location>
</feature>
<evidence type="ECO:0000256" key="3">
    <source>
        <dbReference type="ARBA" id="ARBA00023316"/>
    </source>
</evidence>
<dbReference type="InterPro" id="IPR036680">
    <property type="entry name" value="SPOR-like_sf"/>
</dbReference>